<proteinExistence type="predicted"/>
<organism evidence="8 9">
    <name type="scientific">Geodia barretti</name>
    <name type="common">Barrett's horny sponge</name>
    <dbReference type="NCBI Taxonomy" id="519541"/>
    <lineage>
        <taxon>Eukaryota</taxon>
        <taxon>Metazoa</taxon>
        <taxon>Porifera</taxon>
        <taxon>Demospongiae</taxon>
        <taxon>Heteroscleromorpha</taxon>
        <taxon>Tetractinellida</taxon>
        <taxon>Astrophorina</taxon>
        <taxon>Geodiidae</taxon>
        <taxon>Geodia</taxon>
    </lineage>
</organism>
<name>A0AA35W7L0_GEOBA</name>
<evidence type="ECO:0000256" key="1">
    <source>
        <dbReference type="ARBA" id="ARBA00022603"/>
    </source>
</evidence>
<evidence type="ECO:0000256" key="6">
    <source>
        <dbReference type="SAM" id="MobiDB-lite"/>
    </source>
</evidence>
<keyword evidence="9" id="KW-1185">Reference proteome</keyword>
<dbReference type="Proteomes" id="UP001174909">
    <property type="component" value="Unassembled WGS sequence"/>
</dbReference>
<evidence type="ECO:0000313" key="9">
    <source>
        <dbReference type="Proteomes" id="UP001174909"/>
    </source>
</evidence>
<evidence type="ECO:0000256" key="2">
    <source>
        <dbReference type="ARBA" id="ARBA00022679"/>
    </source>
</evidence>
<dbReference type="GO" id="GO:0005739">
    <property type="term" value="C:mitochondrion"/>
    <property type="evidence" value="ECO:0007669"/>
    <property type="project" value="TreeGrafter"/>
</dbReference>
<evidence type="ECO:0000313" key="8">
    <source>
        <dbReference type="EMBL" id="CAI8006986.1"/>
    </source>
</evidence>
<dbReference type="PANTHER" id="PTHR13090">
    <property type="entry name" value="ARGININE-HYDROXYLASE NDUFAF5, MITOCHONDRIAL"/>
    <property type="match status" value="1"/>
</dbReference>
<dbReference type="InterPro" id="IPR029063">
    <property type="entry name" value="SAM-dependent_MTases_sf"/>
</dbReference>
<dbReference type="GO" id="GO:0032981">
    <property type="term" value="P:mitochondrial respiratory chain complex I assembly"/>
    <property type="evidence" value="ECO:0007669"/>
    <property type="project" value="TreeGrafter"/>
</dbReference>
<protein>
    <recommendedName>
        <fullName evidence="3">Arginine-hydroxylase NDUFAF5, mitochondrial</fullName>
    </recommendedName>
    <alternativeName>
        <fullName evidence="4">NADH dehydrogenase [ubiquinone] 1 alpha subcomplex assembly factor 5</fullName>
    </alternativeName>
    <alternativeName>
        <fullName evidence="5">Putative methyltransferase NDUFAF5</fullName>
    </alternativeName>
</protein>
<comment type="caution">
    <text evidence="8">The sequence shown here is derived from an EMBL/GenBank/DDBJ whole genome shotgun (WGS) entry which is preliminary data.</text>
</comment>
<sequence>MSVFCNSFGARAGRLANSRSLQLFQNQARGRNHDLSRGRRRASSRGAMNVFDRTAKIRQKNRACASPDAQTYDYIRNEVASQIVDRVCDVTSVPVDGAVVDEEHCLPFSDNSFDLIMSSLSLHWVNDLPGALKEVWRVLRPDSPLVGAMFAGDTLFELRSSLQLAEMEREGGFSPHISPFVQVSDIGSLLNRAGFTITTIDTDEIQVNYPSMYEVIQDLKGMGESNCAWNRRHYIRRSTLTAAAAIYHDMFGAEENGVSATLQILYFIGWKPDHSQRGPAPRGSAGASLKDIGSHTT</sequence>
<evidence type="ECO:0000256" key="5">
    <source>
        <dbReference type="ARBA" id="ARBA00042549"/>
    </source>
</evidence>
<gene>
    <name evidence="8" type="ORF">GBAR_LOCUS5000</name>
</gene>
<keyword evidence="1" id="KW-0489">Methyltransferase</keyword>
<evidence type="ECO:0000259" key="7">
    <source>
        <dbReference type="Pfam" id="PF08241"/>
    </source>
</evidence>
<dbReference type="Gene3D" id="3.40.50.150">
    <property type="entry name" value="Vaccinia Virus protein VP39"/>
    <property type="match status" value="1"/>
</dbReference>
<dbReference type="PANTHER" id="PTHR13090:SF1">
    <property type="entry name" value="ARGININE-HYDROXYLASE NDUFAF5, MITOCHONDRIAL"/>
    <property type="match status" value="1"/>
</dbReference>
<dbReference type="EMBL" id="CASHTH010000738">
    <property type="protein sequence ID" value="CAI8006986.1"/>
    <property type="molecule type" value="Genomic_DNA"/>
</dbReference>
<accession>A0AA35W7L0</accession>
<feature type="domain" description="Methyltransferase type 11" evidence="7">
    <location>
        <begin position="99"/>
        <end position="144"/>
    </location>
</feature>
<feature type="region of interest" description="Disordered" evidence="6">
    <location>
        <begin position="276"/>
        <end position="297"/>
    </location>
</feature>
<evidence type="ECO:0000256" key="4">
    <source>
        <dbReference type="ARBA" id="ARBA00041833"/>
    </source>
</evidence>
<dbReference type="SUPFAM" id="SSF53335">
    <property type="entry name" value="S-adenosyl-L-methionine-dependent methyltransferases"/>
    <property type="match status" value="1"/>
</dbReference>
<keyword evidence="2" id="KW-0808">Transferase</keyword>
<dbReference type="AlphaFoldDB" id="A0AA35W7L0"/>
<evidence type="ECO:0000256" key="3">
    <source>
        <dbReference type="ARBA" id="ARBA00040937"/>
    </source>
</evidence>
<dbReference type="InterPro" id="IPR050602">
    <property type="entry name" value="Malonyl-ACP_OMT"/>
</dbReference>
<dbReference type="CDD" id="cd02440">
    <property type="entry name" value="AdoMet_MTases"/>
    <property type="match status" value="1"/>
</dbReference>
<dbReference type="GO" id="GO:0032259">
    <property type="term" value="P:methylation"/>
    <property type="evidence" value="ECO:0007669"/>
    <property type="project" value="UniProtKB-KW"/>
</dbReference>
<reference evidence="8" key="1">
    <citation type="submission" date="2023-03" db="EMBL/GenBank/DDBJ databases">
        <authorList>
            <person name="Steffen K."/>
            <person name="Cardenas P."/>
        </authorList>
    </citation>
    <scope>NUCLEOTIDE SEQUENCE</scope>
</reference>
<dbReference type="GO" id="GO:0008757">
    <property type="term" value="F:S-adenosylmethionine-dependent methyltransferase activity"/>
    <property type="evidence" value="ECO:0007669"/>
    <property type="project" value="InterPro"/>
</dbReference>
<dbReference type="Pfam" id="PF08241">
    <property type="entry name" value="Methyltransf_11"/>
    <property type="match status" value="1"/>
</dbReference>
<dbReference type="InterPro" id="IPR013216">
    <property type="entry name" value="Methyltransf_11"/>
</dbReference>